<gene>
    <name evidence="2" type="ORF">FRZ61_35150</name>
</gene>
<dbReference type="KEGG" id="hadh:FRZ61_35150"/>
<feature type="transmembrane region" description="Helical" evidence="1">
    <location>
        <begin position="96"/>
        <end position="117"/>
    </location>
</feature>
<evidence type="ECO:0000313" key="2">
    <source>
        <dbReference type="EMBL" id="QEX23577.1"/>
    </source>
</evidence>
<name>A0A5J6N242_9PROT</name>
<keyword evidence="3" id="KW-1185">Reference proteome</keyword>
<dbReference type="RefSeq" id="WP_151118941.1">
    <property type="nucleotide sequence ID" value="NZ_CP042582.1"/>
</dbReference>
<dbReference type="AlphaFoldDB" id="A0A5J6N242"/>
<dbReference type="Proteomes" id="UP000325797">
    <property type="component" value="Chromosome"/>
</dbReference>
<accession>A0A5J6N242</accession>
<feature type="transmembrane region" description="Helical" evidence="1">
    <location>
        <begin position="14"/>
        <end position="36"/>
    </location>
</feature>
<dbReference type="EMBL" id="CP042582">
    <property type="protein sequence ID" value="QEX23577.1"/>
    <property type="molecule type" value="Genomic_DNA"/>
</dbReference>
<evidence type="ECO:0000313" key="3">
    <source>
        <dbReference type="Proteomes" id="UP000325797"/>
    </source>
</evidence>
<evidence type="ECO:0000256" key="1">
    <source>
        <dbReference type="SAM" id="Phobius"/>
    </source>
</evidence>
<reference evidence="2 3" key="1">
    <citation type="submission" date="2019-08" db="EMBL/GenBank/DDBJ databases">
        <title>Hyperibacter terrae gen. nov., sp. nov. and Hyperibacter viscosus sp. nov., two new members in the family Rhodospirillaceae isolated from the rhizosphere of Hypericum perforatum.</title>
        <authorList>
            <person name="Noviana Z."/>
        </authorList>
    </citation>
    <scope>NUCLEOTIDE SEQUENCE [LARGE SCALE GENOMIC DNA]</scope>
    <source>
        <strain evidence="2 3">R5959</strain>
    </source>
</reference>
<feature type="transmembrane region" description="Helical" evidence="1">
    <location>
        <begin position="43"/>
        <end position="62"/>
    </location>
</feature>
<keyword evidence="1" id="KW-1133">Transmembrane helix</keyword>
<feature type="transmembrane region" description="Helical" evidence="1">
    <location>
        <begin position="123"/>
        <end position="144"/>
    </location>
</feature>
<keyword evidence="1" id="KW-0472">Membrane</keyword>
<feature type="transmembrane region" description="Helical" evidence="1">
    <location>
        <begin position="68"/>
        <end position="87"/>
    </location>
</feature>
<organism evidence="2 3">
    <name type="scientific">Hypericibacter adhaerens</name>
    <dbReference type="NCBI Taxonomy" id="2602016"/>
    <lineage>
        <taxon>Bacteria</taxon>
        <taxon>Pseudomonadati</taxon>
        <taxon>Pseudomonadota</taxon>
        <taxon>Alphaproteobacteria</taxon>
        <taxon>Rhodospirillales</taxon>
        <taxon>Dongiaceae</taxon>
        <taxon>Hypericibacter</taxon>
    </lineage>
</organism>
<protein>
    <submittedName>
        <fullName evidence="2">Uncharacterized protein</fullName>
    </submittedName>
</protein>
<keyword evidence="1" id="KW-0812">Transmembrane</keyword>
<proteinExistence type="predicted"/>
<sequence>MVEAGMKFSRPKPIWGWLLLSAFWAADAWLFFQLLLSAGVRPAVYGAAFGLCVLGFFLAPFLLLPRSWANLMSGFAMLALSGFYLLMAKVTSGPPLFLLFAPPLMAALLLGTAFMRLSVRGKVIATIGLALCGWTLIEGILATLDSRGPQL</sequence>